<evidence type="ECO:0000256" key="4">
    <source>
        <dbReference type="ARBA" id="ARBA00022729"/>
    </source>
</evidence>
<comment type="subcellular location">
    <subcellularLocation>
        <location evidence="1">Periplasm</location>
    </subcellularLocation>
</comment>
<dbReference type="EMBL" id="CADCTG010000173">
    <property type="protein sequence ID" value="CAA9251907.1"/>
    <property type="molecule type" value="Genomic_DNA"/>
</dbReference>
<gene>
    <name evidence="7" type="ORF">AVDCRST_MAG08-2218</name>
</gene>
<dbReference type="Gene3D" id="3.90.76.10">
    <property type="entry name" value="Dipeptide-binding Protein, Domain 1"/>
    <property type="match status" value="1"/>
</dbReference>
<dbReference type="PANTHER" id="PTHR30290:SF9">
    <property type="entry name" value="OLIGOPEPTIDE-BINDING PROTEIN APPA"/>
    <property type="match status" value="1"/>
</dbReference>
<sequence length="521" mass="57510">MKRLLWLLLSVLAASPAAAQRDPDHLVVGARAPIVSLDPAMSGLGSMHGYYRHIYDALVFRDPKSQPVPGLAESWRVVDPLTWEFRLRRGVLCHDGTPLDAADVAATFRRLPTVQGSDLLTVSKMRPVSDLQIVDPHTIRFVTKEPYPGLLVALPELHIVCDSVPESAATEDFNAGRAAIGSGPYRHVAWERGARWELQRNDAWWGERPDFRRVTIREITSDAPRMAALEAGDVDLADYVPPMHVARFAGNERLEVFRAPSSRTIFLQFESIREQTPFATDRAGQPLPRNPFRDPKVRRALALAVNGDAIVSRTMEGLAVRATQGVPEGFPGYDSDIAAPRYAPDEARKLLAEAGYPNGFRLALHCSNNRYVNDGAICQAAAQMLSRVGVETSVETMPTNIFFPRLIRREFSAHLLGWGNASGDAATFLRDVMASRDQTAGLGSWNMATADPELDRMIVEGTADMDLSRRAASMAKAMRLIAERDYMLPLHAQLVVAATRRGLAYTPQADESTLAIAVRRR</sequence>
<keyword evidence="4 5" id="KW-0732">Signal</keyword>
<keyword evidence="3" id="KW-0813">Transport</keyword>
<protein>
    <submittedName>
        <fullName evidence="7">Oligopeptide ABC transporter, periplasmic oligopeptide-binding protein OppA</fullName>
    </submittedName>
</protein>
<reference evidence="7" key="1">
    <citation type="submission" date="2020-02" db="EMBL/GenBank/DDBJ databases">
        <authorList>
            <person name="Meier V. D."/>
        </authorList>
    </citation>
    <scope>NUCLEOTIDE SEQUENCE</scope>
    <source>
        <strain evidence="7">AVDCRST_MAG08</strain>
    </source>
</reference>
<organism evidence="7">
    <name type="scientific">uncultured Acetobacteraceae bacterium</name>
    <dbReference type="NCBI Taxonomy" id="169975"/>
    <lineage>
        <taxon>Bacteria</taxon>
        <taxon>Pseudomonadati</taxon>
        <taxon>Pseudomonadota</taxon>
        <taxon>Alphaproteobacteria</taxon>
        <taxon>Acetobacterales</taxon>
        <taxon>Acetobacteraceae</taxon>
        <taxon>environmental samples</taxon>
    </lineage>
</organism>
<evidence type="ECO:0000256" key="3">
    <source>
        <dbReference type="ARBA" id="ARBA00022448"/>
    </source>
</evidence>
<dbReference type="GO" id="GO:1904680">
    <property type="term" value="F:peptide transmembrane transporter activity"/>
    <property type="evidence" value="ECO:0007669"/>
    <property type="project" value="TreeGrafter"/>
</dbReference>
<dbReference type="SUPFAM" id="SSF53850">
    <property type="entry name" value="Periplasmic binding protein-like II"/>
    <property type="match status" value="1"/>
</dbReference>
<evidence type="ECO:0000256" key="1">
    <source>
        <dbReference type="ARBA" id="ARBA00004418"/>
    </source>
</evidence>
<dbReference type="Gene3D" id="3.40.190.10">
    <property type="entry name" value="Periplasmic binding protein-like II"/>
    <property type="match status" value="1"/>
</dbReference>
<feature type="signal peptide" evidence="5">
    <location>
        <begin position="1"/>
        <end position="19"/>
    </location>
</feature>
<dbReference type="Pfam" id="PF00496">
    <property type="entry name" value="SBP_bac_5"/>
    <property type="match status" value="1"/>
</dbReference>
<feature type="domain" description="Solute-binding protein family 5" evidence="6">
    <location>
        <begin position="66"/>
        <end position="435"/>
    </location>
</feature>
<dbReference type="AlphaFoldDB" id="A0A6J4IJA0"/>
<accession>A0A6J4IJA0</accession>
<comment type="similarity">
    <text evidence="2">Belongs to the bacterial solute-binding protein 5 family.</text>
</comment>
<dbReference type="InterPro" id="IPR030678">
    <property type="entry name" value="Peptide/Ni-bd"/>
</dbReference>
<name>A0A6J4IJA0_9PROT</name>
<evidence type="ECO:0000313" key="7">
    <source>
        <dbReference type="EMBL" id="CAA9251907.1"/>
    </source>
</evidence>
<dbReference type="InterPro" id="IPR039424">
    <property type="entry name" value="SBP_5"/>
</dbReference>
<proteinExistence type="inferred from homology"/>
<evidence type="ECO:0000256" key="2">
    <source>
        <dbReference type="ARBA" id="ARBA00005695"/>
    </source>
</evidence>
<dbReference type="Gene3D" id="3.10.105.10">
    <property type="entry name" value="Dipeptide-binding Protein, Domain 3"/>
    <property type="match status" value="1"/>
</dbReference>
<dbReference type="PANTHER" id="PTHR30290">
    <property type="entry name" value="PERIPLASMIC BINDING COMPONENT OF ABC TRANSPORTER"/>
    <property type="match status" value="1"/>
</dbReference>
<dbReference type="GO" id="GO:0030288">
    <property type="term" value="C:outer membrane-bounded periplasmic space"/>
    <property type="evidence" value="ECO:0007669"/>
    <property type="project" value="UniProtKB-ARBA"/>
</dbReference>
<dbReference type="PIRSF" id="PIRSF002741">
    <property type="entry name" value="MppA"/>
    <property type="match status" value="1"/>
</dbReference>
<dbReference type="InterPro" id="IPR000914">
    <property type="entry name" value="SBP_5_dom"/>
</dbReference>
<evidence type="ECO:0000256" key="5">
    <source>
        <dbReference type="SAM" id="SignalP"/>
    </source>
</evidence>
<feature type="chain" id="PRO_5027120518" evidence="5">
    <location>
        <begin position="20"/>
        <end position="521"/>
    </location>
</feature>
<dbReference type="CDD" id="cd08498">
    <property type="entry name" value="PBP2_NikA_DppA_OppA_like_2"/>
    <property type="match status" value="1"/>
</dbReference>
<dbReference type="GO" id="GO:0043190">
    <property type="term" value="C:ATP-binding cassette (ABC) transporter complex"/>
    <property type="evidence" value="ECO:0007669"/>
    <property type="project" value="InterPro"/>
</dbReference>
<dbReference type="GO" id="GO:0015833">
    <property type="term" value="P:peptide transport"/>
    <property type="evidence" value="ECO:0007669"/>
    <property type="project" value="TreeGrafter"/>
</dbReference>
<evidence type="ECO:0000259" key="6">
    <source>
        <dbReference type="Pfam" id="PF00496"/>
    </source>
</evidence>